<comment type="subcellular location">
    <subcellularLocation>
        <location evidence="1">Membrane</location>
        <topology evidence="1">Multi-pass membrane protein</topology>
    </subcellularLocation>
</comment>
<sequence>MVRLFYLIQKDLKLILGRSNIYLQSILLGLVLIFLFSLSRPIGGILTSSYAATIFWISSNFSLILIFNALYLLEQENNMHEALNLSPLISQEIWIAKAISGLVLLLLVQIFFIGAVVIFLGQQEFNCSLYAIIFFFLINIGLTLIGSLLGALSYGYEIKESFLSLIIFPLVIPLLLAGIKLGESVWGESNDLLSWFRLTLSFDLIYLGGGYILFPFIFSGE</sequence>
<reference evidence="7 8" key="1">
    <citation type="submission" date="2016-10" db="EMBL/GenBank/DDBJ databases">
        <authorList>
            <person name="de Groot N.N."/>
        </authorList>
    </citation>
    <scope>NUCLEOTIDE SEQUENCE [LARGE SCALE GENOMIC DNA]</scope>
    <source>
        <strain evidence="7 8">DSM 15269</strain>
    </source>
</reference>
<dbReference type="GO" id="GO:0015232">
    <property type="term" value="F:heme transmembrane transporter activity"/>
    <property type="evidence" value="ECO:0007669"/>
    <property type="project" value="InterPro"/>
</dbReference>
<dbReference type="InterPro" id="IPR003544">
    <property type="entry name" value="Cyt_c_biogenesis_CcmB"/>
</dbReference>
<evidence type="ECO:0000256" key="1">
    <source>
        <dbReference type="ARBA" id="ARBA00004141"/>
    </source>
</evidence>
<keyword evidence="8" id="KW-1185">Reference proteome</keyword>
<evidence type="ECO:0000256" key="3">
    <source>
        <dbReference type="ARBA" id="ARBA00022692"/>
    </source>
</evidence>
<evidence type="ECO:0000256" key="5">
    <source>
        <dbReference type="ARBA" id="ARBA00023136"/>
    </source>
</evidence>
<name>A0A1H0ACD6_9BACT</name>
<dbReference type="STRING" id="206665.SAMN04488516_101337"/>
<dbReference type="Pfam" id="PF03379">
    <property type="entry name" value="CcmB"/>
    <property type="match status" value="1"/>
</dbReference>
<gene>
    <name evidence="7" type="ORF">SAMN04488516_101337</name>
</gene>
<evidence type="ECO:0000256" key="6">
    <source>
        <dbReference type="SAM" id="Phobius"/>
    </source>
</evidence>
<proteinExistence type="inferred from homology"/>
<feature type="transmembrane region" description="Helical" evidence="6">
    <location>
        <begin position="94"/>
        <end position="122"/>
    </location>
</feature>
<dbReference type="AlphaFoldDB" id="A0A1H0ACD6"/>
<dbReference type="EMBL" id="FNIN01000001">
    <property type="protein sequence ID" value="SDN30396.1"/>
    <property type="molecule type" value="Genomic_DNA"/>
</dbReference>
<feature type="transmembrane region" description="Helical" evidence="6">
    <location>
        <begin position="21"/>
        <end position="38"/>
    </location>
</feature>
<keyword evidence="4 6" id="KW-1133">Transmembrane helix</keyword>
<feature type="transmembrane region" description="Helical" evidence="6">
    <location>
        <begin position="194"/>
        <end position="218"/>
    </location>
</feature>
<feature type="transmembrane region" description="Helical" evidence="6">
    <location>
        <begin position="162"/>
        <end position="182"/>
    </location>
</feature>
<feature type="transmembrane region" description="Helical" evidence="6">
    <location>
        <begin position="128"/>
        <end position="150"/>
    </location>
</feature>
<accession>A0A1H0ACD6</accession>
<dbReference type="GO" id="GO:0017004">
    <property type="term" value="P:cytochrome complex assembly"/>
    <property type="evidence" value="ECO:0007669"/>
    <property type="project" value="InterPro"/>
</dbReference>
<evidence type="ECO:0000256" key="4">
    <source>
        <dbReference type="ARBA" id="ARBA00022989"/>
    </source>
</evidence>
<feature type="transmembrane region" description="Helical" evidence="6">
    <location>
        <begin position="50"/>
        <end position="73"/>
    </location>
</feature>
<dbReference type="Proteomes" id="UP000199602">
    <property type="component" value="Unassembled WGS sequence"/>
</dbReference>
<evidence type="ECO:0000256" key="2">
    <source>
        <dbReference type="ARBA" id="ARBA00010544"/>
    </source>
</evidence>
<protein>
    <submittedName>
        <fullName evidence="7">Heme exporter protein B</fullName>
    </submittedName>
</protein>
<evidence type="ECO:0000313" key="7">
    <source>
        <dbReference type="EMBL" id="SDN30396.1"/>
    </source>
</evidence>
<keyword evidence="5 6" id="KW-0472">Membrane</keyword>
<evidence type="ECO:0000313" key="8">
    <source>
        <dbReference type="Proteomes" id="UP000199602"/>
    </source>
</evidence>
<comment type="similarity">
    <text evidence="2">Belongs to the CcmB/CycW/HelB family.</text>
</comment>
<keyword evidence="3 6" id="KW-0812">Transmembrane</keyword>
<organism evidence="7 8">
    <name type="scientific">Desulfonauticus submarinus</name>
    <dbReference type="NCBI Taxonomy" id="206665"/>
    <lineage>
        <taxon>Bacteria</taxon>
        <taxon>Pseudomonadati</taxon>
        <taxon>Thermodesulfobacteriota</taxon>
        <taxon>Desulfovibrionia</taxon>
        <taxon>Desulfovibrionales</taxon>
        <taxon>Desulfonauticaceae</taxon>
        <taxon>Desulfonauticus</taxon>
    </lineage>
</organism>
<dbReference type="GO" id="GO:0016020">
    <property type="term" value="C:membrane"/>
    <property type="evidence" value="ECO:0007669"/>
    <property type="project" value="UniProtKB-SubCell"/>
</dbReference>